<reference evidence="1" key="1">
    <citation type="journal article" date="2020" name="Stud. Mycol.">
        <title>101 Dothideomycetes genomes: a test case for predicting lifestyles and emergence of pathogens.</title>
        <authorList>
            <person name="Haridas S."/>
            <person name="Albert R."/>
            <person name="Binder M."/>
            <person name="Bloem J."/>
            <person name="Labutti K."/>
            <person name="Salamov A."/>
            <person name="Andreopoulos B."/>
            <person name="Baker S."/>
            <person name="Barry K."/>
            <person name="Bills G."/>
            <person name="Bluhm B."/>
            <person name="Cannon C."/>
            <person name="Castanera R."/>
            <person name="Culley D."/>
            <person name="Daum C."/>
            <person name="Ezra D."/>
            <person name="Gonzalez J."/>
            <person name="Henrissat B."/>
            <person name="Kuo A."/>
            <person name="Liang C."/>
            <person name="Lipzen A."/>
            <person name="Lutzoni F."/>
            <person name="Magnuson J."/>
            <person name="Mondo S."/>
            <person name="Nolan M."/>
            <person name="Ohm R."/>
            <person name="Pangilinan J."/>
            <person name="Park H.-J."/>
            <person name="Ramirez L."/>
            <person name="Alfaro M."/>
            <person name="Sun H."/>
            <person name="Tritt A."/>
            <person name="Yoshinaga Y."/>
            <person name="Zwiers L.-H."/>
            <person name="Turgeon B."/>
            <person name="Goodwin S."/>
            <person name="Spatafora J."/>
            <person name="Crous P."/>
            <person name="Grigoriev I."/>
        </authorList>
    </citation>
    <scope>NUCLEOTIDE SEQUENCE</scope>
    <source>
        <strain evidence="1">CBS 109.77</strain>
    </source>
</reference>
<evidence type="ECO:0000313" key="2">
    <source>
        <dbReference type="Proteomes" id="UP000799757"/>
    </source>
</evidence>
<sequence>MRSSFHQKLFDTPSLHVDDRYFFQPSRQVHFDTHLPFSSANFSSLRRRLYFRWEICHCFAHGLLLLLSVPLSSTFDTRTLLLLPCYTESLVDLKWDAGIQCILIIASAPTRATILAFKTMS</sequence>
<proteinExistence type="predicted"/>
<dbReference type="EMBL" id="MU002225">
    <property type="protein sequence ID" value="KAF2788331.1"/>
    <property type="molecule type" value="Genomic_DNA"/>
</dbReference>
<dbReference type="Proteomes" id="UP000799757">
    <property type="component" value="Unassembled WGS sequence"/>
</dbReference>
<organism evidence="1 2">
    <name type="scientific">Melanomma pulvis-pyrius CBS 109.77</name>
    <dbReference type="NCBI Taxonomy" id="1314802"/>
    <lineage>
        <taxon>Eukaryota</taxon>
        <taxon>Fungi</taxon>
        <taxon>Dikarya</taxon>
        <taxon>Ascomycota</taxon>
        <taxon>Pezizomycotina</taxon>
        <taxon>Dothideomycetes</taxon>
        <taxon>Pleosporomycetidae</taxon>
        <taxon>Pleosporales</taxon>
        <taxon>Melanommataceae</taxon>
        <taxon>Melanomma</taxon>
    </lineage>
</organism>
<name>A0A6A6WWN7_9PLEO</name>
<protein>
    <submittedName>
        <fullName evidence="1">Uncharacterized protein</fullName>
    </submittedName>
</protein>
<gene>
    <name evidence="1" type="ORF">K505DRAFT_110454</name>
</gene>
<dbReference type="AlphaFoldDB" id="A0A6A6WWN7"/>
<keyword evidence="2" id="KW-1185">Reference proteome</keyword>
<evidence type="ECO:0000313" key="1">
    <source>
        <dbReference type="EMBL" id="KAF2788331.1"/>
    </source>
</evidence>
<accession>A0A6A6WWN7</accession>